<evidence type="ECO:0000313" key="4">
    <source>
        <dbReference type="Proteomes" id="UP001108240"/>
    </source>
</evidence>
<organism evidence="3 4">
    <name type="scientific">Cyprinus carpio carpio</name>
    <dbReference type="NCBI Taxonomy" id="630221"/>
    <lineage>
        <taxon>Eukaryota</taxon>
        <taxon>Metazoa</taxon>
        <taxon>Chordata</taxon>
        <taxon>Craniata</taxon>
        <taxon>Vertebrata</taxon>
        <taxon>Euteleostomi</taxon>
        <taxon>Actinopterygii</taxon>
        <taxon>Neopterygii</taxon>
        <taxon>Teleostei</taxon>
        <taxon>Ostariophysi</taxon>
        <taxon>Cypriniformes</taxon>
        <taxon>Cyprinidae</taxon>
        <taxon>Cyprininae</taxon>
        <taxon>Cyprinus</taxon>
    </lineage>
</organism>
<proteinExistence type="predicted"/>
<reference evidence="3" key="2">
    <citation type="submission" date="2025-09" db="UniProtKB">
        <authorList>
            <consortium name="Ensembl"/>
        </authorList>
    </citation>
    <scope>IDENTIFICATION</scope>
</reference>
<dbReference type="InterPro" id="IPR032071">
    <property type="entry name" value="DUF4806"/>
</dbReference>
<sequence length="406" mass="46169">MEMTKVVKPVHWKRMSEYFWQYSVCVPIKVYTCVYTCKYYTCFFFPKQTCSKIVEFVETHEVELVPAIWVENGQCYWPNSLRGMALHLAIKNKTPPNCDWGSWEVRTMFSTDSYEEGRRKAKEAETWSDLQSDAEMSGQKPPRRKMKSVRIGPPGGCLMDSEEESGPPPKQLLPPAPTVNLPVVIPNTTFTPVPITTLPAAAAPPPQGTYTEMLQNWQPMDDVPPLRSCQTFRIAPQQSSEPALLREVLTKLEMVLDQQSTILRLLQLREDQGQLLNIEEGLLPLQDLPQLLSLEQRIQQSPDYKQKLINWLGLIGGADVRDCTWRILKRLIANSLAKNLNWRGVNGKTSVATLQLREVVIAAVRRNPITANAAEMEVEGTIRRWLQLAADREGGRKRRLLEKAAV</sequence>
<protein>
    <recommendedName>
        <fullName evidence="2">DUF4806 domain-containing protein</fullName>
    </recommendedName>
</protein>
<dbReference type="Pfam" id="PF16064">
    <property type="entry name" value="DUF4806"/>
    <property type="match status" value="1"/>
</dbReference>
<evidence type="ECO:0000259" key="2">
    <source>
        <dbReference type="Pfam" id="PF16064"/>
    </source>
</evidence>
<dbReference type="Proteomes" id="UP001108240">
    <property type="component" value="Unplaced"/>
</dbReference>
<dbReference type="Ensembl" id="ENSCCRT00000070971.2">
    <property type="protein sequence ID" value="ENSCCRP00000065493.2"/>
    <property type="gene ID" value="ENSCCRG00000035263.2"/>
</dbReference>
<evidence type="ECO:0000256" key="1">
    <source>
        <dbReference type="SAM" id="MobiDB-lite"/>
    </source>
</evidence>
<reference evidence="3" key="1">
    <citation type="submission" date="2025-08" db="UniProtKB">
        <authorList>
            <consortium name="Ensembl"/>
        </authorList>
    </citation>
    <scope>IDENTIFICATION</scope>
</reference>
<feature type="region of interest" description="Disordered" evidence="1">
    <location>
        <begin position="120"/>
        <end position="150"/>
    </location>
</feature>
<dbReference type="PANTHER" id="PTHR34153:SF2">
    <property type="entry name" value="SI:CH211-262H13.3-RELATED"/>
    <property type="match status" value="1"/>
</dbReference>
<dbReference type="GeneTree" id="ENSGT01030000235370"/>
<name>A0A8C1DNX2_CYPCA</name>
<accession>A0A8C1DNX2</accession>
<dbReference type="AlphaFoldDB" id="A0A8C1DNX2"/>
<dbReference type="PANTHER" id="PTHR34153">
    <property type="entry name" value="SI:CH211-262H13.3-RELATED-RELATED"/>
    <property type="match status" value="1"/>
</dbReference>
<evidence type="ECO:0000313" key="3">
    <source>
        <dbReference type="Ensembl" id="ENSCCRP00000065493.2"/>
    </source>
</evidence>
<keyword evidence="4" id="KW-1185">Reference proteome</keyword>
<dbReference type="OMA" id="WIIENET"/>
<feature type="domain" description="DUF4806" evidence="2">
    <location>
        <begin position="283"/>
        <end position="349"/>
    </location>
</feature>